<dbReference type="Proteomes" id="UP001168821">
    <property type="component" value="Unassembled WGS sequence"/>
</dbReference>
<evidence type="ECO:0000313" key="3">
    <source>
        <dbReference type="Proteomes" id="UP001168821"/>
    </source>
</evidence>
<evidence type="ECO:0000256" key="1">
    <source>
        <dbReference type="SAM" id="MobiDB-lite"/>
    </source>
</evidence>
<comment type="caution">
    <text evidence="2">The sequence shown here is derived from an EMBL/GenBank/DDBJ whole genome shotgun (WGS) entry which is preliminary data.</text>
</comment>
<feature type="compositionally biased region" description="Pro residues" evidence="1">
    <location>
        <begin position="117"/>
        <end position="129"/>
    </location>
</feature>
<feature type="compositionally biased region" description="Acidic residues" evidence="1">
    <location>
        <begin position="30"/>
        <end position="42"/>
    </location>
</feature>
<evidence type="ECO:0000313" key="2">
    <source>
        <dbReference type="EMBL" id="KAJ3646541.1"/>
    </source>
</evidence>
<reference evidence="2" key="1">
    <citation type="journal article" date="2023" name="G3 (Bethesda)">
        <title>Whole genome assemblies of Zophobas morio and Tenebrio molitor.</title>
        <authorList>
            <person name="Kaur S."/>
            <person name="Stinson S.A."/>
            <person name="diCenzo G.C."/>
        </authorList>
    </citation>
    <scope>NUCLEOTIDE SEQUENCE</scope>
    <source>
        <strain evidence="2">QUZm001</strain>
    </source>
</reference>
<organism evidence="2 3">
    <name type="scientific">Zophobas morio</name>
    <dbReference type="NCBI Taxonomy" id="2755281"/>
    <lineage>
        <taxon>Eukaryota</taxon>
        <taxon>Metazoa</taxon>
        <taxon>Ecdysozoa</taxon>
        <taxon>Arthropoda</taxon>
        <taxon>Hexapoda</taxon>
        <taxon>Insecta</taxon>
        <taxon>Pterygota</taxon>
        <taxon>Neoptera</taxon>
        <taxon>Endopterygota</taxon>
        <taxon>Coleoptera</taxon>
        <taxon>Polyphaga</taxon>
        <taxon>Cucujiformia</taxon>
        <taxon>Tenebrionidae</taxon>
        <taxon>Zophobas</taxon>
    </lineage>
</organism>
<keyword evidence="3" id="KW-1185">Reference proteome</keyword>
<gene>
    <name evidence="2" type="ORF">Zmor_024125</name>
</gene>
<feature type="region of interest" description="Disordered" evidence="1">
    <location>
        <begin position="28"/>
        <end position="154"/>
    </location>
</feature>
<protein>
    <submittedName>
        <fullName evidence="2">Uncharacterized protein</fullName>
    </submittedName>
</protein>
<sequence length="154" mass="17282">MLQKVVTRLEAAVKKNLKKITRIEKKIEDYTESEFSSEEEDADSLRGHGGRALRTPFELVLAKTSSKRPDTPNPKPIFITGNRFNVLSDEKDAPTEKGHPDPDRRAENPDREKARPTPRPSPPPTPPPLTTSAPSSPSPSSSPWRPPRRARFLR</sequence>
<proteinExistence type="predicted"/>
<dbReference type="EMBL" id="JALNTZ010000007">
    <property type="protein sequence ID" value="KAJ3646541.1"/>
    <property type="molecule type" value="Genomic_DNA"/>
</dbReference>
<dbReference type="AlphaFoldDB" id="A0AA38I1D2"/>
<feature type="compositionally biased region" description="Basic and acidic residues" evidence="1">
    <location>
        <begin position="88"/>
        <end position="115"/>
    </location>
</feature>
<name>A0AA38I1D2_9CUCU</name>
<accession>A0AA38I1D2</accession>
<feature type="compositionally biased region" description="Low complexity" evidence="1">
    <location>
        <begin position="130"/>
        <end position="143"/>
    </location>
</feature>